<dbReference type="PANTHER" id="PTHR43569">
    <property type="entry name" value="AMIDOHYDROLASE"/>
    <property type="match status" value="1"/>
</dbReference>
<dbReference type="Proteomes" id="UP001501705">
    <property type="component" value="Unassembled WGS sequence"/>
</dbReference>
<dbReference type="SUPFAM" id="SSF51556">
    <property type="entry name" value="Metallo-dependent hydrolases"/>
    <property type="match status" value="1"/>
</dbReference>
<name>A0ABP4PXA3_9ACTN</name>
<dbReference type="InterPro" id="IPR032466">
    <property type="entry name" value="Metal_Hydrolase"/>
</dbReference>
<dbReference type="Gene3D" id="3.20.20.140">
    <property type="entry name" value="Metal-dependent hydrolases"/>
    <property type="match status" value="1"/>
</dbReference>
<sequence>MSGSAGALDAHVHVWDLRRRPYDWITEPVLQRDFGLDDYVRATTEAMPVILVQALPDPAETADLLALADAHRTMVHGVIGSLGPGNGEARRLAALTAGPGGDRLAGIRVPAAAVTPALLELAWSAGLTVDVLAEPADVRGIVAVASEHPGVAVVLDHLAGLVVGGTGWRTELDALAAVGATNVIYKLSGLATRGVGGRTPARELLAEATATLLAAVGPERLVFGSDWPVALLGTEGSDPFALARTALADAGADSADVQQVMGATARSVYSAVARQEACR</sequence>
<dbReference type="RefSeq" id="WP_344238439.1">
    <property type="nucleotide sequence ID" value="NZ_BAAAPH010000022.1"/>
</dbReference>
<reference evidence="4" key="1">
    <citation type="journal article" date="2019" name="Int. J. Syst. Evol. Microbiol.">
        <title>The Global Catalogue of Microorganisms (GCM) 10K type strain sequencing project: providing services to taxonomists for standard genome sequencing and annotation.</title>
        <authorList>
            <consortium name="The Broad Institute Genomics Platform"/>
            <consortium name="The Broad Institute Genome Sequencing Center for Infectious Disease"/>
            <person name="Wu L."/>
            <person name="Ma J."/>
        </authorList>
    </citation>
    <scope>NUCLEOTIDE SEQUENCE [LARGE SCALE GENOMIC DNA]</scope>
    <source>
        <strain evidence="4">JCM 15572</strain>
    </source>
</reference>
<dbReference type="Pfam" id="PF04909">
    <property type="entry name" value="Amidohydro_2"/>
    <property type="match status" value="1"/>
</dbReference>
<evidence type="ECO:0000259" key="2">
    <source>
        <dbReference type="Pfam" id="PF04909"/>
    </source>
</evidence>
<dbReference type="EMBL" id="BAAAPH010000022">
    <property type="protein sequence ID" value="GAA1593993.1"/>
    <property type="molecule type" value="Genomic_DNA"/>
</dbReference>
<dbReference type="InterPro" id="IPR006680">
    <property type="entry name" value="Amidohydro-rel"/>
</dbReference>
<keyword evidence="4" id="KW-1185">Reference proteome</keyword>
<gene>
    <name evidence="3" type="ORF">GCM10009804_58160</name>
</gene>
<dbReference type="PANTHER" id="PTHR43569:SF2">
    <property type="entry name" value="AMIDOHYDROLASE-RELATED DOMAIN-CONTAINING PROTEIN"/>
    <property type="match status" value="1"/>
</dbReference>
<dbReference type="InterPro" id="IPR052350">
    <property type="entry name" value="Metallo-dep_Lactonases"/>
</dbReference>
<organism evidence="3 4">
    <name type="scientific">Kribbella hippodromi</name>
    <dbReference type="NCBI Taxonomy" id="434347"/>
    <lineage>
        <taxon>Bacteria</taxon>
        <taxon>Bacillati</taxon>
        <taxon>Actinomycetota</taxon>
        <taxon>Actinomycetes</taxon>
        <taxon>Propionibacteriales</taxon>
        <taxon>Kribbellaceae</taxon>
        <taxon>Kribbella</taxon>
    </lineage>
</organism>
<feature type="domain" description="Amidohydrolase-related" evidence="2">
    <location>
        <begin position="9"/>
        <end position="269"/>
    </location>
</feature>
<comment type="caution">
    <text evidence="3">The sequence shown here is derived from an EMBL/GenBank/DDBJ whole genome shotgun (WGS) entry which is preliminary data.</text>
</comment>
<evidence type="ECO:0000313" key="4">
    <source>
        <dbReference type="Proteomes" id="UP001501705"/>
    </source>
</evidence>
<proteinExistence type="inferred from homology"/>
<comment type="similarity">
    <text evidence="1">Belongs to the metallo-dependent hydrolases superfamily.</text>
</comment>
<evidence type="ECO:0000256" key="1">
    <source>
        <dbReference type="ARBA" id="ARBA00038310"/>
    </source>
</evidence>
<protein>
    <submittedName>
        <fullName evidence="3">Amidohydrolase family protein</fullName>
    </submittedName>
</protein>
<accession>A0ABP4PXA3</accession>
<evidence type="ECO:0000313" key="3">
    <source>
        <dbReference type="EMBL" id="GAA1593993.1"/>
    </source>
</evidence>